<reference evidence="6" key="1">
    <citation type="submission" date="2018-05" db="EMBL/GenBank/DDBJ databases">
        <authorList>
            <person name="Lanie J.A."/>
            <person name="Ng W.-L."/>
            <person name="Kazmierczak K.M."/>
            <person name="Andrzejewski T.M."/>
            <person name="Davidsen T.M."/>
            <person name="Wayne K.J."/>
            <person name="Tettelin H."/>
            <person name="Glass J.I."/>
            <person name="Rusch D."/>
            <person name="Podicherti R."/>
            <person name="Tsui H.-C.T."/>
            <person name="Winkler M.E."/>
        </authorList>
    </citation>
    <scope>NUCLEOTIDE SEQUENCE</scope>
</reference>
<dbReference type="GO" id="GO:0008173">
    <property type="term" value="F:RNA methyltransferase activity"/>
    <property type="evidence" value="ECO:0007669"/>
    <property type="project" value="InterPro"/>
</dbReference>
<protein>
    <recommendedName>
        <fullName evidence="5">tRNA/rRNA methyltransferase SpoU type domain-containing protein</fullName>
    </recommendedName>
</protein>
<evidence type="ECO:0000256" key="2">
    <source>
        <dbReference type="ARBA" id="ARBA00022603"/>
    </source>
</evidence>
<dbReference type="GO" id="GO:0005829">
    <property type="term" value="C:cytosol"/>
    <property type="evidence" value="ECO:0007669"/>
    <property type="project" value="TreeGrafter"/>
</dbReference>
<dbReference type="Pfam" id="PF00588">
    <property type="entry name" value="SpoU_methylase"/>
    <property type="match status" value="1"/>
</dbReference>
<dbReference type="PANTHER" id="PTHR42786">
    <property type="entry name" value="TRNA/RRNA METHYLTRANSFERASE"/>
    <property type="match status" value="1"/>
</dbReference>
<organism evidence="6">
    <name type="scientific">marine metagenome</name>
    <dbReference type="NCBI Taxonomy" id="408172"/>
    <lineage>
        <taxon>unclassified sequences</taxon>
        <taxon>metagenomes</taxon>
        <taxon>ecological metagenomes</taxon>
    </lineage>
</organism>
<dbReference type="PANTHER" id="PTHR42786:SF7">
    <property type="entry name" value="TRNA_RRNA METHYLTRANSFERASE SPOU TYPE DOMAIN-CONTAINING PROTEIN"/>
    <property type="match status" value="1"/>
</dbReference>
<feature type="domain" description="tRNA/rRNA methyltransferase SpoU type" evidence="5">
    <location>
        <begin position="2"/>
        <end position="138"/>
    </location>
</feature>
<dbReference type="GO" id="GO:0002128">
    <property type="term" value="P:tRNA nucleoside ribose methylation"/>
    <property type="evidence" value="ECO:0007669"/>
    <property type="project" value="TreeGrafter"/>
</dbReference>
<evidence type="ECO:0000259" key="5">
    <source>
        <dbReference type="Pfam" id="PF00588"/>
    </source>
</evidence>
<gene>
    <name evidence="6" type="ORF">METZ01_LOCUS450531</name>
</gene>
<dbReference type="Gene3D" id="3.40.1280.10">
    <property type="match status" value="1"/>
</dbReference>
<keyword evidence="2" id="KW-0489">Methyltransferase</keyword>
<dbReference type="InterPro" id="IPR004384">
    <property type="entry name" value="RNA_MeTrfase_TrmJ/LasT"/>
</dbReference>
<dbReference type="CDD" id="cd18093">
    <property type="entry name" value="SpoU-like_TrmJ"/>
    <property type="match status" value="1"/>
</dbReference>
<keyword evidence="3" id="KW-0808">Transferase</keyword>
<evidence type="ECO:0000256" key="1">
    <source>
        <dbReference type="ARBA" id="ARBA00007228"/>
    </source>
</evidence>
<keyword evidence="4" id="KW-0949">S-adenosyl-L-methionine</keyword>
<accession>A0A382ZQ54</accession>
<feature type="non-terminal residue" evidence="6">
    <location>
        <position position="172"/>
    </location>
</feature>
<dbReference type="GO" id="GO:0003723">
    <property type="term" value="F:RNA binding"/>
    <property type="evidence" value="ECO:0007669"/>
    <property type="project" value="InterPro"/>
</dbReference>
<dbReference type="InterPro" id="IPR029028">
    <property type="entry name" value="Alpha/beta_knot_MTases"/>
</dbReference>
<dbReference type="SUPFAM" id="SSF75217">
    <property type="entry name" value="alpha/beta knot"/>
    <property type="match status" value="1"/>
</dbReference>
<proteinExistence type="inferred from homology"/>
<evidence type="ECO:0000256" key="4">
    <source>
        <dbReference type="ARBA" id="ARBA00022691"/>
    </source>
</evidence>
<sequence>MPENIGACARALKNFNFRNLSVVSPKISFPNKKALATSVGAKNIIQSCKIYNNFEKSIKNFNCIIATTTRIRNKNYKYISVKNLKNIDYRKKVAFIFGPEASGLSNHELGYANYIIKLPTNPKFESLNLSHSIIILCYELFKLLNKNIKKCSVSSKVKLVKKKDLIKLTNFL</sequence>
<evidence type="ECO:0000313" key="6">
    <source>
        <dbReference type="EMBL" id="SVD97677.1"/>
    </source>
</evidence>
<dbReference type="EMBL" id="UINC01185795">
    <property type="protein sequence ID" value="SVD97677.1"/>
    <property type="molecule type" value="Genomic_DNA"/>
</dbReference>
<dbReference type="InterPro" id="IPR001537">
    <property type="entry name" value="SpoU_MeTrfase"/>
</dbReference>
<dbReference type="InterPro" id="IPR029026">
    <property type="entry name" value="tRNA_m1G_MTases_N"/>
</dbReference>
<evidence type="ECO:0000256" key="3">
    <source>
        <dbReference type="ARBA" id="ARBA00022679"/>
    </source>
</evidence>
<comment type="similarity">
    <text evidence="1">Belongs to the class IV-like SAM-binding methyltransferase superfamily. RNA methyltransferase TrmH family.</text>
</comment>
<dbReference type="AlphaFoldDB" id="A0A382ZQ54"/>
<name>A0A382ZQ54_9ZZZZ</name>